<keyword evidence="2" id="KW-0408">Iron</keyword>
<dbReference type="GO" id="GO:0051536">
    <property type="term" value="F:iron-sulfur cluster binding"/>
    <property type="evidence" value="ECO:0007669"/>
    <property type="project" value="UniProtKB-KW"/>
</dbReference>
<dbReference type="SUPFAM" id="SSF54862">
    <property type="entry name" value="4Fe-4S ferredoxins"/>
    <property type="match status" value="1"/>
</dbReference>
<dbReference type="InterPro" id="IPR017896">
    <property type="entry name" value="4Fe4S_Fe-S-bd"/>
</dbReference>
<reference evidence="5 6" key="1">
    <citation type="submission" date="2009-01" db="EMBL/GenBank/DDBJ databases">
        <title>Complete sequence of Geobacter sp. FRC-32.</title>
        <authorList>
            <consortium name="US DOE Joint Genome Institute"/>
            <person name="Lucas S."/>
            <person name="Copeland A."/>
            <person name="Lapidus A."/>
            <person name="Glavina del Rio T."/>
            <person name="Dalin E."/>
            <person name="Tice H."/>
            <person name="Bruce D."/>
            <person name="Goodwin L."/>
            <person name="Pitluck S."/>
            <person name="Saunders E."/>
            <person name="Brettin T."/>
            <person name="Detter J.C."/>
            <person name="Han C."/>
            <person name="Larimer F."/>
            <person name="Land M."/>
            <person name="Hauser L."/>
            <person name="Kyrpides N."/>
            <person name="Ovchinnikova G."/>
            <person name="Kostka J."/>
            <person name="Richardson P."/>
        </authorList>
    </citation>
    <scope>NUCLEOTIDE SEQUENCE [LARGE SCALE GENOMIC DNA]</scope>
    <source>
        <strain evidence="6">DSM 22248 / JCM 15807 / FRC-32</strain>
    </source>
</reference>
<dbReference type="RefSeq" id="WP_012646290.1">
    <property type="nucleotide sequence ID" value="NC_011979.1"/>
</dbReference>
<name>B9M3R8_GEODF</name>
<evidence type="ECO:0000256" key="3">
    <source>
        <dbReference type="ARBA" id="ARBA00023014"/>
    </source>
</evidence>
<evidence type="ECO:0000256" key="1">
    <source>
        <dbReference type="ARBA" id="ARBA00022723"/>
    </source>
</evidence>
<sequence>MSHHQTKGVYPALASRINRFPQGALPSDLLYRILSLLFNEEEAALVALLPLRPFTAAKAARLWKVTEVNARLVLDTLAERAMLLDVEKEGTVYYVLPPPMAGFFEFSLMRVRSDLDQQALSRLLYQYINVEDAFVRDLFAGGETQLGRVLVSEPSLADNNAAVVLDYERASEIISTASHLAVGLCYCRHKMGHLGRACRAPLGNCITLNDAAESLIRHGTARRIDVAEGLDLLQEAWSLNLLQCADNVQQGVNFICNCCSCCCEGLIAVRRLAVSHPLCTTNFLPVVDAHSCSGCGRCADICPIGAISVVSKHEVDGVPRTSGVVNGDICLGCGICVRSCSATAIKLVPRPRRVVTPVNTAHRIVLMAIERGKLQQLIFDTQALFSHRLMAAILGVILRLPGVKQLMACSQMKSRYLERLLAGRNII</sequence>
<evidence type="ECO:0000256" key="2">
    <source>
        <dbReference type="ARBA" id="ARBA00023004"/>
    </source>
</evidence>
<proteinExistence type="predicted"/>
<feature type="domain" description="4Fe-4S ferredoxin-type" evidence="4">
    <location>
        <begin position="283"/>
        <end position="312"/>
    </location>
</feature>
<dbReference type="EMBL" id="CP001390">
    <property type="protein sequence ID" value="ACM19561.1"/>
    <property type="molecule type" value="Genomic_DNA"/>
</dbReference>
<keyword evidence="6" id="KW-1185">Reference proteome</keyword>
<evidence type="ECO:0000259" key="4">
    <source>
        <dbReference type="PROSITE" id="PS51379"/>
    </source>
</evidence>
<dbReference type="InterPro" id="IPR017900">
    <property type="entry name" value="4Fe4S_Fe_S_CS"/>
</dbReference>
<feature type="domain" description="4Fe-4S ferredoxin-type" evidence="4">
    <location>
        <begin position="321"/>
        <end position="350"/>
    </location>
</feature>
<accession>B9M3R8</accession>
<dbReference type="PROSITE" id="PS00198">
    <property type="entry name" value="4FE4S_FER_1"/>
    <property type="match status" value="1"/>
</dbReference>
<evidence type="ECO:0000313" key="6">
    <source>
        <dbReference type="Proteomes" id="UP000007721"/>
    </source>
</evidence>
<gene>
    <name evidence="5" type="ordered locus">Geob_1201</name>
</gene>
<protein>
    <submittedName>
        <fullName evidence="5">Iron-sulfur cluster-binding oxidoreductase</fullName>
    </submittedName>
</protein>
<dbReference type="GO" id="GO:0046872">
    <property type="term" value="F:metal ion binding"/>
    <property type="evidence" value="ECO:0007669"/>
    <property type="project" value="UniProtKB-KW"/>
</dbReference>
<evidence type="ECO:0000313" key="5">
    <source>
        <dbReference type="EMBL" id="ACM19561.1"/>
    </source>
</evidence>
<dbReference type="STRING" id="316067.Geob_1201"/>
<dbReference type="AlphaFoldDB" id="B9M3R8"/>
<dbReference type="PROSITE" id="PS51379">
    <property type="entry name" value="4FE4S_FER_2"/>
    <property type="match status" value="2"/>
</dbReference>
<dbReference type="HOGENOM" id="CLU_043380_1_0_7"/>
<keyword evidence="1" id="KW-0479">Metal-binding</keyword>
<dbReference type="Proteomes" id="UP000007721">
    <property type="component" value="Chromosome"/>
</dbReference>
<dbReference type="eggNOG" id="COG1148">
    <property type="taxonomic scope" value="Bacteria"/>
</dbReference>
<dbReference type="OrthoDB" id="5422255at2"/>
<keyword evidence="3" id="KW-0411">Iron-sulfur</keyword>
<organism evidence="5 6">
    <name type="scientific">Geotalea daltonii (strain DSM 22248 / JCM 15807 / FRC-32)</name>
    <name type="common">Geobacter daltonii</name>
    <dbReference type="NCBI Taxonomy" id="316067"/>
    <lineage>
        <taxon>Bacteria</taxon>
        <taxon>Pseudomonadati</taxon>
        <taxon>Thermodesulfobacteriota</taxon>
        <taxon>Desulfuromonadia</taxon>
        <taxon>Geobacterales</taxon>
        <taxon>Geobacteraceae</taxon>
        <taxon>Geotalea</taxon>
    </lineage>
</organism>
<dbReference type="Pfam" id="PF12838">
    <property type="entry name" value="Fer4_7"/>
    <property type="match status" value="1"/>
</dbReference>
<dbReference type="KEGG" id="geo:Geob_1201"/>
<dbReference type="Gene3D" id="3.30.70.20">
    <property type="match status" value="1"/>
</dbReference>